<keyword evidence="3" id="KW-0067">ATP-binding</keyword>
<accession>A0ABM1B843</accession>
<dbReference type="SUPFAM" id="SSF52540">
    <property type="entry name" value="P-loop containing nucleoside triphosphate hydrolases"/>
    <property type="match status" value="1"/>
</dbReference>
<dbReference type="PANTHER" id="PTHR12169:SF6">
    <property type="entry name" value="AFG1-LIKE ATPASE"/>
    <property type="match status" value="1"/>
</dbReference>
<dbReference type="InterPro" id="IPR005654">
    <property type="entry name" value="ATPase_AFG1-like"/>
</dbReference>
<keyword evidence="4" id="KW-1185">Reference proteome</keyword>
<proteinExistence type="inferred from homology"/>
<dbReference type="Gene3D" id="3.40.50.300">
    <property type="entry name" value="P-loop containing nucleotide triphosphate hydrolases"/>
    <property type="match status" value="1"/>
</dbReference>
<keyword evidence="2" id="KW-0547">Nucleotide-binding</keyword>
<organism evidence="4 5">
    <name type="scientific">Limulus polyphemus</name>
    <name type="common">Atlantic horseshoe crab</name>
    <dbReference type="NCBI Taxonomy" id="6850"/>
    <lineage>
        <taxon>Eukaryota</taxon>
        <taxon>Metazoa</taxon>
        <taxon>Ecdysozoa</taxon>
        <taxon>Arthropoda</taxon>
        <taxon>Chelicerata</taxon>
        <taxon>Merostomata</taxon>
        <taxon>Xiphosura</taxon>
        <taxon>Limulidae</taxon>
        <taxon>Limulus</taxon>
    </lineage>
</organism>
<dbReference type="RefSeq" id="XP_013776734.1">
    <property type="nucleotide sequence ID" value="XM_013921280.2"/>
</dbReference>
<sequence>MERCVNIVQLWQNLCATKKKSHYIFIQTCFVHSRRRRDYYEKGNLVALYQHKVETGQLLPDEHQENIVNYLQELNIKIKGYTPPKQGFFQKFFGTGKQLEVPKGLYLYGAVGRGKTMLMDMFHDNCETKNKRRVHFHSFMLDVHTRIHEFKSKMVGREKTQRRPASYDPIPPVAKSLTEDAWLLCLDEFQVTDIGDAMILKRLFTELFNNGVIILATSNRCPDDLYKNGLQRSNFVPFIKILKDHCQTIPLESEFDYRLRTAVRQKVYFLKSEDDTDDSLNTIFKILCSKENDIVRRKILRIKGRNVTFPITCGQVVDCSFDELCNRPLGAVDYLSMSQVFHTVIIRNIPQLTLRQKTQARRFITLIDTFYDHKVRILCSADVPPEKLFVSVEDTEVTEDENRKLMDDLDISQSSESSKASIFSGEEEVFAFDRTISRLVEMQTTEYWEQREAS</sequence>
<dbReference type="Pfam" id="PF03969">
    <property type="entry name" value="AFG1_ATPase"/>
    <property type="match status" value="1"/>
</dbReference>
<protein>
    <submittedName>
        <fullName evidence="5">AFG1-like ATPase</fullName>
    </submittedName>
</protein>
<evidence type="ECO:0000256" key="1">
    <source>
        <dbReference type="ARBA" id="ARBA00010322"/>
    </source>
</evidence>
<dbReference type="GeneID" id="106461458"/>
<evidence type="ECO:0000256" key="2">
    <source>
        <dbReference type="ARBA" id="ARBA00022741"/>
    </source>
</evidence>
<evidence type="ECO:0000313" key="5">
    <source>
        <dbReference type="RefSeq" id="XP_013776734.1"/>
    </source>
</evidence>
<dbReference type="NCBIfam" id="NF040713">
    <property type="entry name" value="ZapE"/>
    <property type="match status" value="1"/>
</dbReference>
<evidence type="ECO:0000256" key="3">
    <source>
        <dbReference type="ARBA" id="ARBA00022840"/>
    </source>
</evidence>
<dbReference type="PANTHER" id="PTHR12169">
    <property type="entry name" value="ATPASE N2B"/>
    <property type="match status" value="1"/>
</dbReference>
<gene>
    <name evidence="5" type="primary">LOC106461458</name>
</gene>
<evidence type="ECO:0000313" key="4">
    <source>
        <dbReference type="Proteomes" id="UP000694941"/>
    </source>
</evidence>
<comment type="similarity">
    <text evidence="1">Belongs to the AFG1 ATPase family.</text>
</comment>
<reference evidence="5" key="1">
    <citation type="submission" date="2025-08" db="UniProtKB">
        <authorList>
            <consortium name="RefSeq"/>
        </authorList>
    </citation>
    <scope>IDENTIFICATION</scope>
    <source>
        <tissue evidence="5">Muscle</tissue>
    </source>
</reference>
<dbReference type="Proteomes" id="UP000694941">
    <property type="component" value="Unplaced"/>
</dbReference>
<dbReference type="InterPro" id="IPR027417">
    <property type="entry name" value="P-loop_NTPase"/>
</dbReference>
<name>A0ABM1B843_LIMPO</name>